<name>A0A7Y1QIV2_9PSED</name>
<keyword evidence="2" id="KW-0813">Transport</keyword>
<dbReference type="AlphaFoldDB" id="A0A7Y1QIV2"/>
<dbReference type="GeneID" id="45735802"/>
<evidence type="ECO:0000256" key="4">
    <source>
        <dbReference type="ARBA" id="ARBA00055538"/>
    </source>
</evidence>
<dbReference type="RefSeq" id="WP_057711762.1">
    <property type="nucleotide sequence ID" value="NZ_BSCR01000052.1"/>
</dbReference>
<dbReference type="Proteomes" id="UP000535954">
    <property type="component" value="Unassembled WGS sequence"/>
</dbReference>
<evidence type="ECO:0000256" key="1">
    <source>
        <dbReference type="ARBA" id="ARBA00010742"/>
    </source>
</evidence>
<comment type="caution">
    <text evidence="10">The sequence shown here is derived from an EMBL/GenBank/DDBJ whole genome shotgun (WGS) entry which is preliminary data.</text>
</comment>
<dbReference type="GO" id="GO:0042626">
    <property type="term" value="F:ATPase-coupled transmembrane transporter activity"/>
    <property type="evidence" value="ECO:0007669"/>
    <property type="project" value="InterPro"/>
</dbReference>
<evidence type="ECO:0000256" key="2">
    <source>
        <dbReference type="ARBA" id="ARBA00022448"/>
    </source>
</evidence>
<evidence type="ECO:0000313" key="9">
    <source>
        <dbReference type="EMBL" id="NNA72739.1"/>
    </source>
</evidence>
<dbReference type="Proteomes" id="UP000583279">
    <property type="component" value="Unassembled WGS sequence"/>
</dbReference>
<protein>
    <recommendedName>
        <fullName evidence="5">Putative aliphatic sulfonates-binding protein</fullName>
    </recommendedName>
</protein>
<dbReference type="NCBIfam" id="TIGR01728">
    <property type="entry name" value="SsuA_fam"/>
    <property type="match status" value="1"/>
</dbReference>
<comment type="function">
    <text evidence="4">Part of a binding-protein-dependent transport system for aliphatic sulfonates. Putative binding protein.</text>
</comment>
<sequence>MKAIKHLLGSSLLALAVLAQPTSAAEPSTLRIGYQKSSVSMVLAREHKLFEAALPGTQVQWTEFLGGPPLIEALNAGSLDIGNIGDIPPIFAQAAGIDLQYFAVEPNEGKAEAVLVPKASTVQTVAELKGKRVALLKGSSAHNLFLKSLLRAGLQWKDVNVVYLSPSDGRAAFEQGKVDAWVVWDPYYSAAVIDGSARVLGDGQGLNPAGSFFVVNHPFAKQHPEAIATIIQTLGKAQRLSLDQPDASIALMAGTLGLPSAVVKSYFEHRSPEPIRPLAAIDIANQQRTADLFFANGLIPKKVDVQQVVFKPIESDR</sequence>
<evidence type="ECO:0000313" key="13">
    <source>
        <dbReference type="Proteomes" id="UP000586252"/>
    </source>
</evidence>
<dbReference type="EMBL" id="JAAQYK010000007">
    <property type="protein sequence ID" value="NNA46385.1"/>
    <property type="molecule type" value="Genomic_DNA"/>
</dbReference>
<dbReference type="PANTHER" id="PTHR30024:SF42">
    <property type="entry name" value="ALIPHATIC SULFONATES-BINDING PROTEIN-RELATED"/>
    <property type="match status" value="1"/>
</dbReference>
<evidence type="ECO:0000256" key="6">
    <source>
        <dbReference type="SAM" id="SignalP"/>
    </source>
</evidence>
<organism evidence="10 13">
    <name type="scientific">Pseudomonas lactis</name>
    <dbReference type="NCBI Taxonomy" id="1615674"/>
    <lineage>
        <taxon>Bacteria</taxon>
        <taxon>Pseudomonadati</taxon>
        <taxon>Pseudomonadota</taxon>
        <taxon>Gammaproteobacteria</taxon>
        <taxon>Pseudomonadales</taxon>
        <taxon>Pseudomonadaceae</taxon>
        <taxon>Pseudomonas</taxon>
    </lineage>
</organism>
<feature type="chain" id="PRO_5033605126" description="Putative aliphatic sulfonates-binding protein" evidence="6">
    <location>
        <begin position="25"/>
        <end position="317"/>
    </location>
</feature>
<dbReference type="InterPro" id="IPR010067">
    <property type="entry name" value="ABC_SsuA_sub-bd"/>
</dbReference>
<evidence type="ECO:0000256" key="3">
    <source>
        <dbReference type="ARBA" id="ARBA00022729"/>
    </source>
</evidence>
<gene>
    <name evidence="9" type="ORF">HBO13_08795</name>
    <name evidence="8" type="ORF">HBO18_19910</name>
    <name evidence="10" type="ORF">HBO30_28065</name>
</gene>
<evidence type="ECO:0000259" key="7">
    <source>
        <dbReference type="SMART" id="SM00062"/>
    </source>
</evidence>
<proteinExistence type="inferred from homology"/>
<dbReference type="SMART" id="SM00062">
    <property type="entry name" value="PBPb"/>
    <property type="match status" value="1"/>
</dbReference>
<dbReference type="Gene3D" id="3.40.190.10">
    <property type="entry name" value="Periplasmic binding protein-like II"/>
    <property type="match status" value="2"/>
</dbReference>
<reference evidence="11 12" key="1">
    <citation type="journal article" date="2020" name="Front. Microbiol.">
        <title>Genetic Organization of the aprX-lipA2 Operon Affects the Proteolytic Potential of Pseudomonas Species in Milk.</title>
        <authorList>
            <person name="Maier C."/>
            <person name="Huptas C."/>
            <person name="von Neubeck M."/>
            <person name="Scherer S."/>
            <person name="Wenning M."/>
            <person name="Lucking G."/>
        </authorList>
    </citation>
    <scope>NUCLEOTIDE SEQUENCE [LARGE SCALE GENOMIC DNA]</scope>
    <source>
        <strain evidence="8 12">WS 4997</strain>
        <strain evidence="10 13">WS 5404</strain>
        <strain evidence="9 11">WS 5405</strain>
    </source>
</reference>
<dbReference type="EMBL" id="JAAQYH010000004">
    <property type="protein sequence ID" value="NNA72739.1"/>
    <property type="molecule type" value="Genomic_DNA"/>
</dbReference>
<evidence type="ECO:0000313" key="10">
    <source>
        <dbReference type="EMBL" id="NNA82564.1"/>
    </source>
</evidence>
<dbReference type="SUPFAM" id="SSF53850">
    <property type="entry name" value="Periplasmic binding protein-like II"/>
    <property type="match status" value="1"/>
</dbReference>
<dbReference type="GO" id="GO:0016020">
    <property type="term" value="C:membrane"/>
    <property type="evidence" value="ECO:0007669"/>
    <property type="project" value="InterPro"/>
</dbReference>
<dbReference type="EMBL" id="JAAQYI010000018">
    <property type="protein sequence ID" value="NNA82564.1"/>
    <property type="molecule type" value="Genomic_DNA"/>
</dbReference>
<dbReference type="Proteomes" id="UP000586252">
    <property type="component" value="Unassembled WGS sequence"/>
</dbReference>
<evidence type="ECO:0000313" key="8">
    <source>
        <dbReference type="EMBL" id="NNA46385.1"/>
    </source>
</evidence>
<keyword evidence="3 6" id="KW-0732">Signal</keyword>
<feature type="domain" description="Solute-binding protein family 3/N-terminal" evidence="7">
    <location>
        <begin position="29"/>
        <end position="245"/>
    </location>
</feature>
<evidence type="ECO:0000313" key="12">
    <source>
        <dbReference type="Proteomes" id="UP000583279"/>
    </source>
</evidence>
<feature type="signal peptide" evidence="6">
    <location>
        <begin position="1"/>
        <end position="24"/>
    </location>
</feature>
<dbReference type="InterPro" id="IPR001638">
    <property type="entry name" value="Solute-binding_3/MltF_N"/>
</dbReference>
<dbReference type="FunFam" id="3.40.190.10:FF:000050">
    <property type="entry name" value="Sulfonate ABC transporter substrate-binding protein"/>
    <property type="match status" value="1"/>
</dbReference>
<dbReference type="NCBIfam" id="NF008588">
    <property type="entry name" value="PRK11553.1"/>
    <property type="match status" value="1"/>
</dbReference>
<dbReference type="PANTHER" id="PTHR30024">
    <property type="entry name" value="ALIPHATIC SULFONATES-BINDING PROTEIN-RELATED"/>
    <property type="match status" value="1"/>
</dbReference>
<dbReference type="Pfam" id="PF13379">
    <property type="entry name" value="NMT1_2"/>
    <property type="match status" value="1"/>
</dbReference>
<comment type="similarity">
    <text evidence="1">Belongs to the bacterial solute-binding protein SsuA/TauA family.</text>
</comment>
<accession>A0A7Y1QIV2</accession>
<evidence type="ECO:0000313" key="11">
    <source>
        <dbReference type="Proteomes" id="UP000535954"/>
    </source>
</evidence>
<evidence type="ECO:0000256" key="5">
    <source>
        <dbReference type="ARBA" id="ARBA00070228"/>
    </source>
</evidence>